<sequence>MTFRKKFDLTLRNMQRILLKKKPSDLMIYIMGK</sequence>
<accession>A0A7H4LTQ7</accession>
<gene>
    <name evidence="1" type="ORF">NCTC11694_00674</name>
</gene>
<name>A0A7H4LTQ7_9ENTR</name>
<protein>
    <submittedName>
        <fullName evidence="1">Uncharacterized protein</fullName>
    </submittedName>
</protein>
<organism evidence="1 2">
    <name type="scientific">Klebsiella michiganensis</name>
    <dbReference type="NCBI Taxonomy" id="1134687"/>
    <lineage>
        <taxon>Bacteria</taxon>
        <taxon>Pseudomonadati</taxon>
        <taxon>Pseudomonadota</taxon>
        <taxon>Gammaproteobacteria</taxon>
        <taxon>Enterobacterales</taxon>
        <taxon>Enterobacteriaceae</taxon>
        <taxon>Klebsiella/Raoultella group</taxon>
        <taxon>Klebsiella</taxon>
    </lineage>
</organism>
<proteinExistence type="predicted"/>
<dbReference type="Proteomes" id="UP000255050">
    <property type="component" value="Unassembled WGS sequence"/>
</dbReference>
<comment type="caution">
    <text evidence="1">The sequence shown here is derived from an EMBL/GenBank/DDBJ whole genome shotgun (WGS) entry which is preliminary data.</text>
</comment>
<evidence type="ECO:0000313" key="2">
    <source>
        <dbReference type="Proteomes" id="UP000255050"/>
    </source>
</evidence>
<dbReference type="AlphaFoldDB" id="A0A7H4LTQ7"/>
<evidence type="ECO:0000313" key="1">
    <source>
        <dbReference type="EMBL" id="STR39533.1"/>
    </source>
</evidence>
<reference evidence="1 2" key="1">
    <citation type="submission" date="2018-06" db="EMBL/GenBank/DDBJ databases">
        <authorList>
            <consortium name="Pathogen Informatics"/>
            <person name="Doyle S."/>
        </authorList>
    </citation>
    <scope>NUCLEOTIDE SEQUENCE [LARGE SCALE GENOMIC DNA]</scope>
    <source>
        <strain evidence="1 2">NCTC11694</strain>
    </source>
</reference>
<dbReference type="EMBL" id="UGJR01000002">
    <property type="protein sequence ID" value="STR39533.1"/>
    <property type="molecule type" value="Genomic_DNA"/>
</dbReference>